<dbReference type="EMBL" id="CCEJ010000001">
    <property type="protein sequence ID" value="CDR33020.1"/>
    <property type="molecule type" value="Genomic_DNA"/>
</dbReference>
<gene>
    <name evidence="1" type="ORF">CSEC_0181</name>
</gene>
<dbReference type="OrthoDB" id="21324at2"/>
<dbReference type="Proteomes" id="UP000031552">
    <property type="component" value="Unassembled WGS sequence"/>
</dbReference>
<dbReference type="eggNOG" id="ENOG5032XWA">
    <property type="taxonomic scope" value="Bacteria"/>
</dbReference>
<name>A0A090CZU1_9BACT</name>
<organism evidence="1 2">
    <name type="scientific">Candidatus Criblamydia sequanensis CRIB-18</name>
    <dbReference type="NCBI Taxonomy" id="1437425"/>
    <lineage>
        <taxon>Bacteria</taxon>
        <taxon>Pseudomonadati</taxon>
        <taxon>Chlamydiota</taxon>
        <taxon>Chlamydiia</taxon>
        <taxon>Parachlamydiales</taxon>
        <taxon>Candidatus Criblamydiaceae</taxon>
        <taxon>Candidatus Criblamydia</taxon>
    </lineage>
</organism>
<reference evidence="1" key="2">
    <citation type="submission" date="2014-09" db="EMBL/GenBank/DDBJ databases">
        <title>Criblamydia sequanensis harbors a mega-plasmid encoding arsenite resistance.</title>
        <authorList>
            <person name="Bertelli C."/>
            <person name="Goesmann A."/>
            <person name="Greub G."/>
        </authorList>
    </citation>
    <scope>NUCLEOTIDE SEQUENCE [LARGE SCALE GENOMIC DNA]</scope>
    <source>
        <strain evidence="1">CRIB-18</strain>
    </source>
</reference>
<reference evidence="1" key="1">
    <citation type="submission" date="2013-12" db="EMBL/GenBank/DDBJ databases">
        <authorList>
            <person name="Linke B."/>
        </authorList>
    </citation>
    <scope>NUCLEOTIDE SEQUENCE [LARGE SCALE GENOMIC DNA]</scope>
    <source>
        <strain evidence="1">CRIB-18</strain>
    </source>
</reference>
<evidence type="ECO:0000313" key="1">
    <source>
        <dbReference type="EMBL" id="CDR33020.1"/>
    </source>
</evidence>
<accession>A0A090CZU1</accession>
<sequence length="179" mass="21445">MYFLDYYWKDGQPYGIGTKDPLLGFNIVKDPYRKRISIEYFTQGKFSSLIYDSNLFDFRKLKPEAQIAWQKEFIKEEDGKVHSLIKDQEDRTILFEVSHFVEGVCRLTECYYPTQILLCRQKLFYKNLGDTFNGVLLEDTQKKPILLKEYDLNLETEEFQNVVKEVWNFENYPVEEKTL</sequence>
<evidence type="ECO:0000313" key="2">
    <source>
        <dbReference type="Proteomes" id="UP000031552"/>
    </source>
</evidence>
<dbReference type="AlphaFoldDB" id="A0A090CZU1"/>
<protein>
    <submittedName>
        <fullName evidence="1">Uncharacterized protein</fullName>
    </submittedName>
</protein>
<comment type="caution">
    <text evidence="1">The sequence shown here is derived from an EMBL/GenBank/DDBJ whole genome shotgun (WGS) entry which is preliminary data.</text>
</comment>
<dbReference type="RefSeq" id="WP_041016521.1">
    <property type="nucleotide sequence ID" value="NZ_CCEJ010000001.1"/>
</dbReference>
<keyword evidence="2" id="KW-1185">Reference proteome</keyword>
<proteinExistence type="predicted"/>